<dbReference type="EMBL" id="AFZC02000001">
    <property type="protein sequence ID" value="EHL10409.1"/>
    <property type="molecule type" value="Genomic_DNA"/>
</dbReference>
<evidence type="ECO:0000313" key="2">
    <source>
        <dbReference type="Proteomes" id="UP000018461"/>
    </source>
</evidence>
<accession>G9WPX6</accession>
<evidence type="ECO:0000313" key="1">
    <source>
        <dbReference type="EMBL" id="EHL10409.1"/>
    </source>
</evidence>
<dbReference type="Proteomes" id="UP000018461">
    <property type="component" value="Unassembled WGS sequence"/>
</dbReference>
<organism evidence="1 2">
    <name type="scientific">Oribacterium parvum ACB1</name>
    <dbReference type="NCBI Taxonomy" id="796943"/>
    <lineage>
        <taxon>Bacteria</taxon>
        <taxon>Bacillati</taxon>
        <taxon>Bacillota</taxon>
        <taxon>Clostridia</taxon>
        <taxon>Lachnospirales</taxon>
        <taxon>Lachnospiraceae</taxon>
        <taxon>Oribacterium</taxon>
    </lineage>
</organism>
<reference evidence="1" key="1">
    <citation type="submission" date="2011-08" db="EMBL/GenBank/DDBJ databases">
        <authorList>
            <consortium name="The Broad Institute Genome Sequencing Platform"/>
            <person name="Earl A."/>
            <person name="Ward D."/>
            <person name="Feldgarden M."/>
            <person name="Gevers D."/>
            <person name="Sizova M."/>
            <person name="Hazen A."/>
            <person name="Epstein S."/>
            <person name="Young S.K."/>
            <person name="Zeng Q."/>
            <person name="Gargeya S."/>
            <person name="Fitzgerald M."/>
            <person name="Haas B."/>
            <person name="Abouelleil A."/>
            <person name="Alvarado L."/>
            <person name="Arachchi H.M."/>
            <person name="Berlin A."/>
            <person name="Brown A."/>
            <person name="Chapman S.B."/>
            <person name="Chen Z."/>
            <person name="Dunbar C."/>
            <person name="Freedman E."/>
            <person name="Gearin G."/>
            <person name="Gellesch M."/>
            <person name="Goldberg J."/>
            <person name="Griggs A."/>
            <person name="Gujja S."/>
            <person name="Heiman D."/>
            <person name="Howarth C."/>
            <person name="Larson L."/>
            <person name="Lui A."/>
            <person name="MacDonald P.J.P."/>
            <person name="Montmayeur A."/>
            <person name="Murphy C."/>
            <person name="Neiman D."/>
            <person name="Pearson M."/>
            <person name="Priest M."/>
            <person name="Roberts A."/>
            <person name="Saif S."/>
            <person name="Shea T."/>
            <person name="Shenoy N."/>
            <person name="Sisk P."/>
            <person name="Stolte C."/>
            <person name="Sykes S."/>
            <person name="Wortman J."/>
            <person name="Nusbaum C."/>
            <person name="Birren B."/>
        </authorList>
    </citation>
    <scope>NUCLEOTIDE SEQUENCE</scope>
    <source>
        <strain evidence="1">ACB1</strain>
    </source>
</reference>
<dbReference type="HOGENOM" id="CLU_3374913_0_0_9"/>
<keyword evidence="2" id="KW-1185">Reference proteome</keyword>
<dbReference type="STRING" id="796943.HMPREF9625_01409"/>
<gene>
    <name evidence="1" type="ORF">HMPREF9625_01409</name>
</gene>
<comment type="caution">
    <text evidence="1">The sequence shown here is derived from an EMBL/GenBank/DDBJ whole genome shotgun (WGS) entry which is preliminary data.</text>
</comment>
<name>G9WPX6_9FIRM</name>
<protein>
    <submittedName>
        <fullName evidence="1">Uncharacterized protein</fullName>
    </submittedName>
</protein>
<dbReference type="AlphaFoldDB" id="G9WPX6"/>
<sequence length="34" mass="3844">MANGKEKLLGWKKDCFSFSNRAEKSGQDYAGFTE</sequence>
<reference evidence="1" key="2">
    <citation type="submission" date="2013-03" db="EMBL/GenBank/DDBJ databases">
        <title>The Genome Sequence of Oribacterium sp. ACB1.</title>
        <authorList>
            <consortium name="The Broad Institute Genomics Platform"/>
            <consortium name="The Broad Institute Genome Sequencing Center for Infectious Disease"/>
            <person name="Earl A."/>
            <person name="Ward D."/>
            <person name="Feldgarden M."/>
            <person name="Gevers D."/>
            <person name="Sizova M."/>
            <person name="Hazen A."/>
            <person name="Epstein S."/>
            <person name="Walker B."/>
            <person name="Young S."/>
            <person name="Zeng Q."/>
            <person name="Gargeya S."/>
            <person name="Fitzgerald M."/>
            <person name="Haas B."/>
            <person name="Abouelleil A."/>
            <person name="Allen A.W."/>
            <person name="Alvarado L."/>
            <person name="Arachchi H.M."/>
            <person name="Berlin A.M."/>
            <person name="Chapman S.B."/>
            <person name="Gainer-Dewar J."/>
            <person name="Goldberg J."/>
            <person name="Griggs A."/>
            <person name="Gujja S."/>
            <person name="Hansen M."/>
            <person name="Howarth C."/>
            <person name="Imamovic A."/>
            <person name="Ireland A."/>
            <person name="Larimer J."/>
            <person name="McCowan C."/>
            <person name="Murphy C."/>
            <person name="Pearson M."/>
            <person name="Poon T.W."/>
            <person name="Priest M."/>
            <person name="Roberts A."/>
            <person name="Saif S."/>
            <person name="Shea T."/>
            <person name="Sisk P."/>
            <person name="Sykes S."/>
            <person name="Wortman J."/>
            <person name="Nusbaum C."/>
            <person name="Birren B."/>
        </authorList>
    </citation>
    <scope>NUCLEOTIDE SEQUENCE [LARGE SCALE GENOMIC DNA]</scope>
    <source>
        <strain evidence="1">ACB1</strain>
    </source>
</reference>
<proteinExistence type="predicted"/>